<comment type="caution">
    <text evidence="2">The sequence shown here is derived from an EMBL/GenBank/DDBJ whole genome shotgun (WGS) entry which is preliminary data.</text>
</comment>
<dbReference type="EMBL" id="JBHMQV010000007">
    <property type="protein sequence ID" value="MFC0843567.1"/>
    <property type="molecule type" value="Genomic_DNA"/>
</dbReference>
<protein>
    <submittedName>
        <fullName evidence="2">Uncharacterized protein</fullName>
    </submittedName>
</protein>
<accession>A0ABV6TCQ1</accession>
<evidence type="ECO:0000256" key="1">
    <source>
        <dbReference type="SAM" id="MobiDB-lite"/>
    </source>
</evidence>
<gene>
    <name evidence="2" type="ORF">ACFH04_07455</name>
</gene>
<feature type="region of interest" description="Disordered" evidence="1">
    <location>
        <begin position="21"/>
        <end position="41"/>
    </location>
</feature>
<keyword evidence="3" id="KW-1185">Reference proteome</keyword>
<evidence type="ECO:0000313" key="2">
    <source>
        <dbReference type="EMBL" id="MFC0843567.1"/>
    </source>
</evidence>
<sequence length="283" mass="30377">MTCIDDILSRALLARDRHVPRDVVPPTATPHPTTSHLIPGDVDPGTAGEDLRALCETLVTHTPAADIATFVTDQVPEPRSALVLACVLQLTDTSDGARFWWEYAAGAGQSAAAYCLYLHHLALGECETADWWHHQADTVSLPPGAPAPEPEADVCASGDWHAGNHRLTHTSTTTILRVLRHLAKYTARPRPAVVTELMAYVPTAVAVGYLRQPDMDLPMPGPGFAHQIRTLLDAAAHRPPVPGCLPARPTPESRATRRKDPAPRPPSTSTETACPQIGEAAAR</sequence>
<organism evidence="2 3">
    <name type="scientific">Streptomyces noboritoensis</name>
    <dbReference type="NCBI Taxonomy" id="67337"/>
    <lineage>
        <taxon>Bacteria</taxon>
        <taxon>Bacillati</taxon>
        <taxon>Actinomycetota</taxon>
        <taxon>Actinomycetes</taxon>
        <taxon>Kitasatosporales</taxon>
        <taxon>Streptomycetaceae</taxon>
        <taxon>Streptomyces</taxon>
    </lineage>
</organism>
<proteinExistence type="predicted"/>
<name>A0ABV6TCQ1_9ACTN</name>
<dbReference type="RefSeq" id="WP_394317316.1">
    <property type="nucleotide sequence ID" value="NZ_JBHMQV010000007.1"/>
</dbReference>
<evidence type="ECO:0000313" key="3">
    <source>
        <dbReference type="Proteomes" id="UP001589887"/>
    </source>
</evidence>
<dbReference type="Proteomes" id="UP001589887">
    <property type="component" value="Unassembled WGS sequence"/>
</dbReference>
<feature type="region of interest" description="Disordered" evidence="1">
    <location>
        <begin position="239"/>
        <end position="283"/>
    </location>
</feature>
<reference evidence="2 3" key="1">
    <citation type="submission" date="2024-09" db="EMBL/GenBank/DDBJ databases">
        <authorList>
            <person name="Sun Q."/>
            <person name="Mori K."/>
        </authorList>
    </citation>
    <scope>NUCLEOTIDE SEQUENCE [LARGE SCALE GENOMIC DNA]</scope>
    <source>
        <strain evidence="2 3">JCM 4557</strain>
    </source>
</reference>